<dbReference type="Gramene" id="KCW68288">
    <property type="protein sequence ID" value="KCW68288"/>
    <property type="gene ID" value="EUGRSUZ_F01954"/>
</dbReference>
<name>A0A059BQB0_EUCGR</name>
<dbReference type="InterPro" id="IPR011990">
    <property type="entry name" value="TPR-like_helical_dom_sf"/>
</dbReference>
<dbReference type="OrthoDB" id="1911783at2759"/>
<dbReference type="NCBIfam" id="TIGR00756">
    <property type="entry name" value="PPR"/>
    <property type="match status" value="2"/>
</dbReference>
<evidence type="ECO:0000256" key="3">
    <source>
        <dbReference type="PROSITE-ProRule" id="PRU00708"/>
    </source>
</evidence>
<evidence type="ECO:0000256" key="1">
    <source>
        <dbReference type="ARBA" id="ARBA00007626"/>
    </source>
</evidence>
<dbReference type="PROSITE" id="PS51375">
    <property type="entry name" value="PPR"/>
    <property type="match status" value="2"/>
</dbReference>
<dbReference type="EMBL" id="KK198758">
    <property type="protein sequence ID" value="KCW68288.1"/>
    <property type="molecule type" value="Genomic_DNA"/>
</dbReference>
<dbReference type="Gene3D" id="1.25.40.10">
    <property type="entry name" value="Tetratricopeptide repeat domain"/>
    <property type="match status" value="1"/>
</dbReference>
<dbReference type="InterPro" id="IPR002885">
    <property type="entry name" value="PPR_rpt"/>
</dbReference>
<reference evidence="4" key="1">
    <citation type="submission" date="2013-07" db="EMBL/GenBank/DDBJ databases">
        <title>The genome of Eucalyptus grandis.</title>
        <authorList>
            <person name="Schmutz J."/>
            <person name="Hayes R."/>
            <person name="Myburg A."/>
            <person name="Tuskan G."/>
            <person name="Grattapaglia D."/>
            <person name="Rokhsar D.S."/>
        </authorList>
    </citation>
    <scope>NUCLEOTIDE SEQUENCE</scope>
    <source>
        <tissue evidence="4">Leaf extractions</tissue>
    </source>
</reference>
<protein>
    <recommendedName>
        <fullName evidence="5">Pentacotripeptide-repeat region of PRORP domain-containing protein</fullName>
    </recommendedName>
</protein>
<organism evidence="4">
    <name type="scientific">Eucalyptus grandis</name>
    <name type="common">Flooded gum</name>
    <dbReference type="NCBI Taxonomy" id="71139"/>
    <lineage>
        <taxon>Eukaryota</taxon>
        <taxon>Viridiplantae</taxon>
        <taxon>Streptophyta</taxon>
        <taxon>Embryophyta</taxon>
        <taxon>Tracheophyta</taxon>
        <taxon>Spermatophyta</taxon>
        <taxon>Magnoliopsida</taxon>
        <taxon>eudicotyledons</taxon>
        <taxon>Gunneridae</taxon>
        <taxon>Pentapetalae</taxon>
        <taxon>rosids</taxon>
        <taxon>malvids</taxon>
        <taxon>Myrtales</taxon>
        <taxon>Myrtaceae</taxon>
        <taxon>Myrtoideae</taxon>
        <taxon>Eucalypteae</taxon>
        <taxon>Eucalyptus</taxon>
    </lineage>
</organism>
<dbReference type="KEGG" id="egr:104449045"/>
<dbReference type="OMA" id="CIPVPQT"/>
<feature type="repeat" description="PPR" evidence="3">
    <location>
        <begin position="203"/>
        <end position="238"/>
    </location>
</feature>
<proteinExistence type="inferred from homology"/>
<evidence type="ECO:0000313" key="4">
    <source>
        <dbReference type="EMBL" id="KCW68288.1"/>
    </source>
</evidence>
<gene>
    <name evidence="4" type="ORF">EUGRSUZ_F01954</name>
</gene>
<dbReference type="InParanoid" id="A0A059BQB0"/>
<dbReference type="AlphaFoldDB" id="A0A059BQB0"/>
<dbReference type="InterPro" id="IPR050667">
    <property type="entry name" value="PPR-containing_protein"/>
</dbReference>
<dbReference type="FunCoup" id="A0A059BQB0">
    <property type="interactions" value="448"/>
</dbReference>
<dbReference type="eggNOG" id="KOG4197">
    <property type="taxonomic scope" value="Eukaryota"/>
</dbReference>
<comment type="similarity">
    <text evidence="1">Belongs to the PPR family. P subfamily.</text>
</comment>
<dbReference type="PANTHER" id="PTHR47939">
    <property type="entry name" value="MEMBRANE-ASSOCIATED SALT-INDUCIBLE PROTEIN-LIKE"/>
    <property type="match status" value="1"/>
</dbReference>
<evidence type="ECO:0000256" key="2">
    <source>
        <dbReference type="ARBA" id="ARBA00022737"/>
    </source>
</evidence>
<feature type="repeat" description="PPR" evidence="3">
    <location>
        <begin position="168"/>
        <end position="202"/>
    </location>
</feature>
<dbReference type="Pfam" id="PF13041">
    <property type="entry name" value="PPR_2"/>
    <property type="match status" value="1"/>
</dbReference>
<dbReference type="PANTHER" id="PTHR47939:SF13">
    <property type="entry name" value="OS03G0201400 PROTEIN"/>
    <property type="match status" value="1"/>
</dbReference>
<keyword evidence="2" id="KW-0677">Repeat</keyword>
<dbReference type="GO" id="GO:0003729">
    <property type="term" value="F:mRNA binding"/>
    <property type="evidence" value="ECO:0000318"/>
    <property type="project" value="GO_Central"/>
</dbReference>
<dbReference type="STRING" id="71139.A0A059BQB0"/>
<sequence length="341" mass="38149">MIVGAKQLYRSSRHLSSLVFNFSPVRSVSSLQSLEESLKAAIQAKNYQHIPDLLNSSQDENPKLLSFLSDFPRNNRTQIIDEILQSFVPLRPRSRLRAAYSCLLCYTLQSPDPFPIALSILQRTLRSGCVPVPQARLFLSSAWLEQLSQSRSVADILLGMRLIGYSPDSGTCNYVMSSLCAVDQLEEANEVLKGMTRAGCVPDLDSYGAVIGAMCSARRTSDAIEMLTQMVGKLGLTPRQDMVAKMLATLLATKEIRKAVETIEYLERENYPLRFQSYERLVEGCLKCCEHVLAGKMVMAMTARGFIPYIDIRQKVVEGLAAHGEMDLVRAVRQRFVELRS</sequence>
<evidence type="ECO:0008006" key="5">
    <source>
        <dbReference type="Google" id="ProtNLM"/>
    </source>
</evidence>
<accession>A0A059BQB0</accession>